<keyword evidence="3" id="KW-0812">Transmembrane</keyword>
<comment type="caution">
    <text evidence="4">The sequence shown here is derived from an EMBL/GenBank/DDBJ whole genome shotgun (WGS) entry which is preliminary data.</text>
</comment>
<evidence type="ECO:0000313" key="5">
    <source>
        <dbReference type="Proteomes" id="UP000441754"/>
    </source>
</evidence>
<protein>
    <submittedName>
        <fullName evidence="4">Uncharacterized protein</fullName>
    </submittedName>
</protein>
<feature type="region of interest" description="Disordered" evidence="2">
    <location>
        <begin position="266"/>
        <end position="296"/>
    </location>
</feature>
<proteinExistence type="predicted"/>
<evidence type="ECO:0000256" key="1">
    <source>
        <dbReference type="SAM" id="Coils"/>
    </source>
</evidence>
<dbReference type="EMBL" id="WJXZ01000006">
    <property type="protein sequence ID" value="MRS61814.1"/>
    <property type="molecule type" value="Genomic_DNA"/>
</dbReference>
<dbReference type="AlphaFoldDB" id="A0A7K0EJ45"/>
<dbReference type="RefSeq" id="WP_154175206.1">
    <property type="nucleotide sequence ID" value="NZ_WJXZ01000006.1"/>
</dbReference>
<evidence type="ECO:0000256" key="2">
    <source>
        <dbReference type="SAM" id="MobiDB-lite"/>
    </source>
</evidence>
<feature type="transmembrane region" description="Helical" evidence="3">
    <location>
        <begin position="22"/>
        <end position="43"/>
    </location>
</feature>
<keyword evidence="3" id="KW-0472">Membrane</keyword>
<evidence type="ECO:0000256" key="3">
    <source>
        <dbReference type="SAM" id="Phobius"/>
    </source>
</evidence>
<keyword evidence="5" id="KW-1185">Reference proteome</keyword>
<feature type="coiled-coil region" evidence="1">
    <location>
        <begin position="192"/>
        <end position="226"/>
    </location>
</feature>
<name>A0A7K0EJ45_9BACT</name>
<feature type="transmembrane region" description="Helical" evidence="3">
    <location>
        <begin position="55"/>
        <end position="73"/>
    </location>
</feature>
<sequence>MDSNLFLTFLHFSDEILRIFEIVLYGTLQLGIGLLGVMTYVVLKTTKRLNVPIKILMVFIIVLSALIFVWGLFSSRVVMIMMPLYVALFCLAVFYWIQKKRKSGVLEVSPRTWKFASIAAALISVTTILAGLKAYFIDDPNTLHWVVQSQKRQEKSIREVKEDTRQVKETNGQMAMALAVSLSNQNSMRSSLNTVQSALEIANRKNEELERKLAATNRTVNRSAATINTVQRNQEATQEKVEAVVAKVDTVKAVVSAVILPDTARTDSARTIEPADTPKPAERKKGGLFRVFRRRD</sequence>
<keyword evidence="1" id="KW-0175">Coiled coil</keyword>
<dbReference type="Proteomes" id="UP000441754">
    <property type="component" value="Unassembled WGS sequence"/>
</dbReference>
<gene>
    <name evidence="4" type="ORF">GJJ30_10990</name>
</gene>
<feature type="transmembrane region" description="Helical" evidence="3">
    <location>
        <begin position="79"/>
        <end position="97"/>
    </location>
</feature>
<organism evidence="4 5">
    <name type="scientific">Larkinella terrae</name>
    <dbReference type="NCBI Taxonomy" id="2025311"/>
    <lineage>
        <taxon>Bacteria</taxon>
        <taxon>Pseudomonadati</taxon>
        <taxon>Bacteroidota</taxon>
        <taxon>Cytophagia</taxon>
        <taxon>Cytophagales</taxon>
        <taxon>Spirosomataceae</taxon>
        <taxon>Larkinella</taxon>
    </lineage>
</organism>
<reference evidence="4 5" key="1">
    <citation type="journal article" date="2018" name="Antonie Van Leeuwenhoek">
        <title>Larkinella terrae sp. nov., isolated from soil on Jeju Island, South Korea.</title>
        <authorList>
            <person name="Ten L.N."/>
            <person name="Jeon J."/>
            <person name="Park S.J."/>
            <person name="Park S."/>
            <person name="Lee S.Y."/>
            <person name="Kim M.K."/>
            <person name="Jung H.Y."/>
        </authorList>
    </citation>
    <scope>NUCLEOTIDE SEQUENCE [LARGE SCALE GENOMIC DNA]</scope>
    <source>
        <strain evidence="4 5">KCTC 52001</strain>
    </source>
</reference>
<evidence type="ECO:0000313" key="4">
    <source>
        <dbReference type="EMBL" id="MRS61814.1"/>
    </source>
</evidence>
<accession>A0A7K0EJ45</accession>
<feature type="transmembrane region" description="Helical" evidence="3">
    <location>
        <begin position="118"/>
        <end position="137"/>
    </location>
</feature>
<keyword evidence="3" id="KW-1133">Transmembrane helix</keyword>